<evidence type="ECO:0000313" key="9">
    <source>
        <dbReference type="Proteomes" id="UP000664859"/>
    </source>
</evidence>
<keyword evidence="2" id="KW-0808">Transferase</keyword>
<evidence type="ECO:0000313" key="8">
    <source>
        <dbReference type="EMBL" id="KAG5177827.1"/>
    </source>
</evidence>
<sequence>MKVMSRRHIKLKKSEELCWNERRILERVNSAFVVSLKYAFASDTDLFLILDLMTGGDLGFHLSQMGTFTYEMARYYVARVVLALDHLHSQARRSTGPCRHHHDLVYRDLKPENILLGDDGRSRISDMGLACRVTPHLTGACGTRGYWAPDMRLRDADGKRKPYDCRVDWFSLGCVLYEFLGGVCPFRTERAKNWCIETIPEKEKRIDKATMEMEPEYHPDRFSPWAQDLCAKLLAKDPDERLGKGGCIDIMLHPWFGDLDWDRLAQDQLAPPFVPNRDINAAPRRVIGSFVDGHSRKTALNRADRDVFKGWEYTGEAAFQEEVVEFLRYQAQHGDVEDSSARGVLCCAVS</sequence>
<dbReference type="EMBL" id="JAFCMP010000521">
    <property type="protein sequence ID" value="KAG5177827.1"/>
    <property type="molecule type" value="Genomic_DNA"/>
</dbReference>
<dbReference type="PANTHER" id="PTHR24355:SF18">
    <property type="entry name" value="G PROTEIN-COUPLED RECEPTOR KINASE"/>
    <property type="match status" value="1"/>
</dbReference>
<evidence type="ECO:0000256" key="5">
    <source>
        <dbReference type="ARBA" id="ARBA00022840"/>
    </source>
</evidence>
<keyword evidence="4 8" id="KW-0418">Kinase</keyword>
<accession>A0A835YM04</accession>
<dbReference type="PROSITE" id="PS50011">
    <property type="entry name" value="PROTEIN_KINASE_DOM"/>
    <property type="match status" value="1"/>
</dbReference>
<dbReference type="InterPro" id="IPR008271">
    <property type="entry name" value="Ser/Thr_kinase_AS"/>
</dbReference>
<gene>
    <name evidence="8" type="ORF">JKP88DRAFT_270639</name>
</gene>
<dbReference type="PROSITE" id="PS00108">
    <property type="entry name" value="PROTEIN_KINASE_ST"/>
    <property type="match status" value="1"/>
</dbReference>
<proteinExistence type="predicted"/>
<evidence type="ECO:0000259" key="6">
    <source>
        <dbReference type="PROSITE" id="PS50011"/>
    </source>
</evidence>
<keyword evidence="3" id="KW-0547">Nucleotide-binding</keyword>
<evidence type="ECO:0000256" key="4">
    <source>
        <dbReference type="ARBA" id="ARBA00022777"/>
    </source>
</evidence>
<dbReference type="Gene3D" id="1.10.510.10">
    <property type="entry name" value="Transferase(Phosphotransferase) domain 1"/>
    <property type="match status" value="1"/>
</dbReference>
<dbReference type="GO" id="GO:0004674">
    <property type="term" value="F:protein serine/threonine kinase activity"/>
    <property type="evidence" value="ECO:0007669"/>
    <property type="project" value="UniProtKB-KW"/>
</dbReference>
<dbReference type="SUPFAM" id="SSF56112">
    <property type="entry name" value="Protein kinase-like (PK-like)"/>
    <property type="match status" value="1"/>
</dbReference>
<comment type="caution">
    <text evidence="8">The sequence shown here is derived from an EMBL/GenBank/DDBJ whole genome shotgun (WGS) entry which is preliminary data.</text>
</comment>
<dbReference type="InterPro" id="IPR000719">
    <property type="entry name" value="Prot_kinase_dom"/>
</dbReference>
<dbReference type="Proteomes" id="UP000664859">
    <property type="component" value="Unassembled WGS sequence"/>
</dbReference>
<dbReference type="PROSITE" id="PS51285">
    <property type="entry name" value="AGC_KINASE_CTER"/>
    <property type="match status" value="1"/>
</dbReference>
<dbReference type="Gene3D" id="3.30.200.20">
    <property type="entry name" value="Phosphorylase Kinase, domain 1"/>
    <property type="match status" value="1"/>
</dbReference>
<dbReference type="PANTHER" id="PTHR24355">
    <property type="entry name" value="G PROTEIN-COUPLED RECEPTOR KINASE/RIBOSOMAL PROTEIN S6 KINASE"/>
    <property type="match status" value="1"/>
</dbReference>
<dbReference type="OrthoDB" id="354826at2759"/>
<feature type="domain" description="AGC-kinase C-terminal" evidence="7">
    <location>
        <begin position="257"/>
        <end position="323"/>
    </location>
</feature>
<dbReference type="Pfam" id="PF00069">
    <property type="entry name" value="Pkinase"/>
    <property type="match status" value="1"/>
</dbReference>
<dbReference type="InterPro" id="IPR000961">
    <property type="entry name" value="AGC-kinase_C"/>
</dbReference>
<dbReference type="AlphaFoldDB" id="A0A835YM04"/>
<keyword evidence="1" id="KW-0723">Serine/threonine-protein kinase</keyword>
<reference evidence="8" key="1">
    <citation type="submission" date="2021-02" db="EMBL/GenBank/DDBJ databases">
        <title>First Annotated Genome of the Yellow-green Alga Tribonema minus.</title>
        <authorList>
            <person name="Mahan K.M."/>
        </authorList>
    </citation>
    <scope>NUCLEOTIDE SEQUENCE</scope>
    <source>
        <strain evidence="8">UTEX B ZZ1240</strain>
    </source>
</reference>
<dbReference type="InterPro" id="IPR011009">
    <property type="entry name" value="Kinase-like_dom_sf"/>
</dbReference>
<organism evidence="8 9">
    <name type="scientific">Tribonema minus</name>
    <dbReference type="NCBI Taxonomy" id="303371"/>
    <lineage>
        <taxon>Eukaryota</taxon>
        <taxon>Sar</taxon>
        <taxon>Stramenopiles</taxon>
        <taxon>Ochrophyta</taxon>
        <taxon>PX clade</taxon>
        <taxon>Xanthophyceae</taxon>
        <taxon>Tribonematales</taxon>
        <taxon>Tribonemataceae</taxon>
        <taxon>Tribonema</taxon>
    </lineage>
</organism>
<protein>
    <submittedName>
        <fullName evidence="8">Kinase-like domain-containing protein</fullName>
    </submittedName>
</protein>
<evidence type="ECO:0000256" key="2">
    <source>
        <dbReference type="ARBA" id="ARBA00022679"/>
    </source>
</evidence>
<name>A0A835YM04_9STRA</name>
<keyword evidence="5" id="KW-0067">ATP-binding</keyword>
<feature type="domain" description="Protein kinase" evidence="6">
    <location>
        <begin position="1"/>
        <end position="256"/>
    </location>
</feature>
<dbReference type="GO" id="GO:0005524">
    <property type="term" value="F:ATP binding"/>
    <property type="evidence" value="ECO:0007669"/>
    <property type="project" value="UniProtKB-KW"/>
</dbReference>
<dbReference type="SMART" id="SM00220">
    <property type="entry name" value="S_TKc"/>
    <property type="match status" value="1"/>
</dbReference>
<evidence type="ECO:0000256" key="1">
    <source>
        <dbReference type="ARBA" id="ARBA00022527"/>
    </source>
</evidence>
<keyword evidence="9" id="KW-1185">Reference proteome</keyword>
<evidence type="ECO:0000259" key="7">
    <source>
        <dbReference type="PROSITE" id="PS51285"/>
    </source>
</evidence>
<evidence type="ECO:0000256" key="3">
    <source>
        <dbReference type="ARBA" id="ARBA00022741"/>
    </source>
</evidence>